<reference evidence="4 5" key="1">
    <citation type="submission" date="2016-03" db="EMBL/GenBank/DDBJ databases">
        <title>Genome sequences of a Phycodnavirus, Heterosigma akashiwo virus strain 53.</title>
        <authorList>
            <person name="Ueki S."/>
            <person name="Ogura Y."/>
            <person name="Hayashi T."/>
        </authorList>
    </citation>
    <scope>NUCLEOTIDE SEQUENCE [LARGE SCALE GENOMIC DNA]</scope>
    <source>
        <strain evidence="4">HaV53</strain>
    </source>
</reference>
<dbReference type="OrthoDB" id="27924at10239"/>
<comment type="similarity">
    <text evidence="1">Belongs to the TBP family.</text>
</comment>
<dbReference type="GO" id="GO:0006352">
    <property type="term" value="P:DNA-templated transcription initiation"/>
    <property type="evidence" value="ECO:0007669"/>
    <property type="project" value="InterPro"/>
</dbReference>
<dbReference type="KEGG" id="vg:37618424"/>
<dbReference type="SUPFAM" id="SSF55945">
    <property type="entry name" value="TATA-box binding protein-like"/>
    <property type="match status" value="2"/>
</dbReference>
<organismHost>
    <name type="scientific">Heterosigma akashiwo</name>
    <name type="common">Chromophytic alga</name>
    <name type="synonym">Heterosigma carterae</name>
    <dbReference type="NCBI Taxonomy" id="2829"/>
</organismHost>
<dbReference type="Proteomes" id="UP000232488">
    <property type="component" value="Segment"/>
</dbReference>
<keyword evidence="5" id="KW-1185">Reference proteome</keyword>
<evidence type="ECO:0000256" key="3">
    <source>
        <dbReference type="ARBA" id="ARBA00023163"/>
    </source>
</evidence>
<dbReference type="PANTHER" id="PTHR10126">
    <property type="entry name" value="TATA-BOX BINDING PROTEIN"/>
    <property type="match status" value="1"/>
</dbReference>
<gene>
    <name evidence="4" type="primary">HaV53_ORF43</name>
</gene>
<dbReference type="Pfam" id="PF00352">
    <property type="entry name" value="TBP"/>
    <property type="match status" value="2"/>
</dbReference>
<dbReference type="GeneID" id="37618424"/>
<evidence type="ECO:0000313" key="4">
    <source>
        <dbReference type="EMBL" id="AOM63374.1"/>
    </source>
</evidence>
<organism evidence="4 5">
    <name type="scientific">Heterosigma akashiwo virus 01</name>
    <name type="common">HaV01</name>
    <dbReference type="NCBI Taxonomy" id="97195"/>
    <lineage>
        <taxon>Viruses</taxon>
        <taxon>Varidnaviria</taxon>
        <taxon>Bamfordvirae</taxon>
        <taxon>Nucleocytoviricota</taxon>
        <taxon>Megaviricetes</taxon>
        <taxon>Algavirales</taxon>
        <taxon>Phycodnaviridae</taxon>
        <taxon>Raphidovirus</taxon>
        <taxon>Raphidovirus japonicum</taxon>
    </lineage>
</organism>
<dbReference type="GO" id="GO:0003677">
    <property type="term" value="F:DNA binding"/>
    <property type="evidence" value="ECO:0007669"/>
    <property type="project" value="UniProtKB-KW"/>
</dbReference>
<dbReference type="InterPro" id="IPR012295">
    <property type="entry name" value="TBP_dom_sf"/>
</dbReference>
<evidence type="ECO:0000256" key="2">
    <source>
        <dbReference type="ARBA" id="ARBA00023125"/>
    </source>
</evidence>
<dbReference type="RefSeq" id="YP_009507440.1">
    <property type="nucleotide sequence ID" value="NC_038553.1"/>
</dbReference>
<dbReference type="EMBL" id="KX008963">
    <property type="protein sequence ID" value="AOM63374.1"/>
    <property type="molecule type" value="Genomic_DNA"/>
</dbReference>
<dbReference type="Gene3D" id="3.30.310.10">
    <property type="entry name" value="TATA-Binding Protein"/>
    <property type="match status" value="2"/>
</dbReference>
<protein>
    <submittedName>
        <fullName evidence="4">Putative TATA-box-binding protein</fullName>
    </submittedName>
</protein>
<sequence length="230" mass="26352">MENKSKDKSNTKLSCSEISISTITLCAISNVNIDTDVLSTILKLRNIDNNQDGKLFKSKDRAKMKNKKVFFNSTSFKLKMRIDENMHNLNIKIFKSGSVQVTGCKSEEAIERIITYISVMISSFEHEHGNIIIGDNKSMIITDVKIVMINGSFNIGRNIDRDYVFKEIFKNYTTNITYEPELYHGINLKWNNETILMFHTGKILITGGNSMVSMRKTYMDIINILENILL</sequence>
<accession>A0A1C9C511</accession>
<name>A0A1C9C511_HAV01</name>
<keyword evidence="2" id="KW-0238">DNA-binding</keyword>
<evidence type="ECO:0000256" key="1">
    <source>
        <dbReference type="ARBA" id="ARBA00005560"/>
    </source>
</evidence>
<proteinExistence type="inferred from homology"/>
<keyword evidence="3" id="KW-0804">Transcription</keyword>
<dbReference type="InterPro" id="IPR000814">
    <property type="entry name" value="TBP"/>
</dbReference>
<evidence type="ECO:0000313" key="5">
    <source>
        <dbReference type="Proteomes" id="UP000232488"/>
    </source>
</evidence>